<keyword evidence="1" id="KW-0732">Signal</keyword>
<feature type="signal peptide" evidence="1">
    <location>
        <begin position="1"/>
        <end position="19"/>
    </location>
</feature>
<dbReference type="Gene3D" id="2.60.40.1820">
    <property type="match status" value="1"/>
</dbReference>
<dbReference type="RefSeq" id="WP_133678034.1">
    <property type="nucleotide sequence ID" value="NZ_SNZP01000001.1"/>
</dbReference>
<dbReference type="SMART" id="SM00769">
    <property type="entry name" value="WHy"/>
    <property type="match status" value="1"/>
</dbReference>
<accession>A0A4R7BCE3</accession>
<feature type="domain" description="Water stress and hypersensitive response" evidence="2">
    <location>
        <begin position="30"/>
        <end position="148"/>
    </location>
</feature>
<evidence type="ECO:0000256" key="1">
    <source>
        <dbReference type="SAM" id="SignalP"/>
    </source>
</evidence>
<dbReference type="EMBL" id="SNZP01000001">
    <property type="protein sequence ID" value="TDR82704.1"/>
    <property type="molecule type" value="Genomic_DNA"/>
</dbReference>
<protein>
    <submittedName>
        <fullName evidence="3">LEA14-like dessication related protein</fullName>
    </submittedName>
</protein>
<proteinExistence type="predicted"/>
<dbReference type="PROSITE" id="PS51257">
    <property type="entry name" value="PROKAR_LIPOPROTEIN"/>
    <property type="match status" value="1"/>
</dbReference>
<reference evidence="3 4" key="1">
    <citation type="submission" date="2019-03" db="EMBL/GenBank/DDBJ databases">
        <title>Genomic Encyclopedia of Type Strains, Phase III (KMG-III): the genomes of soil and plant-associated and newly described type strains.</title>
        <authorList>
            <person name="Whitman W."/>
        </authorList>
    </citation>
    <scope>NUCLEOTIDE SEQUENCE [LARGE SCALE GENOMIC DNA]</scope>
    <source>
        <strain evidence="3 4">CECT 8976</strain>
    </source>
</reference>
<dbReference type="Pfam" id="PF03168">
    <property type="entry name" value="LEA_2"/>
    <property type="match status" value="1"/>
</dbReference>
<feature type="chain" id="PRO_5020906937" evidence="1">
    <location>
        <begin position="20"/>
        <end position="151"/>
    </location>
</feature>
<evidence type="ECO:0000313" key="4">
    <source>
        <dbReference type="Proteomes" id="UP000295611"/>
    </source>
</evidence>
<keyword evidence="4" id="KW-1185">Reference proteome</keyword>
<dbReference type="GO" id="GO:0009269">
    <property type="term" value="P:response to desiccation"/>
    <property type="evidence" value="ECO:0007669"/>
    <property type="project" value="InterPro"/>
</dbReference>
<dbReference type="OrthoDB" id="5421820at2"/>
<dbReference type="InterPro" id="IPR004864">
    <property type="entry name" value="LEA_2"/>
</dbReference>
<dbReference type="InterPro" id="IPR013990">
    <property type="entry name" value="WHy-dom"/>
</dbReference>
<sequence>MKRKLRACAMLLVLGLLGACGDLSLKKPEVQVASIEAGKTSLLEQDFTVTLRVQNPNDRDLNAQGLYFDLTSHGKKIGSGINNQPIAIPAMGEGTVPLTVHTSLLELLQLTQSALQQGNTTLDYQISGYLDGLNGWGRIPFKREGQLKLPH</sequence>
<gene>
    <name evidence="3" type="ORF">DFP86_10193</name>
</gene>
<evidence type="ECO:0000313" key="3">
    <source>
        <dbReference type="EMBL" id="TDR82704.1"/>
    </source>
</evidence>
<comment type="caution">
    <text evidence="3">The sequence shown here is derived from an EMBL/GenBank/DDBJ whole genome shotgun (WGS) entry which is preliminary data.</text>
</comment>
<organism evidence="3 4">
    <name type="scientific">Paludibacterium purpuratum</name>
    <dbReference type="NCBI Taxonomy" id="1144873"/>
    <lineage>
        <taxon>Bacteria</taxon>
        <taxon>Pseudomonadati</taxon>
        <taxon>Pseudomonadota</taxon>
        <taxon>Betaproteobacteria</taxon>
        <taxon>Neisseriales</taxon>
        <taxon>Chromobacteriaceae</taxon>
        <taxon>Paludibacterium</taxon>
    </lineage>
</organism>
<dbReference type="Proteomes" id="UP000295611">
    <property type="component" value="Unassembled WGS sequence"/>
</dbReference>
<evidence type="ECO:0000259" key="2">
    <source>
        <dbReference type="SMART" id="SM00769"/>
    </source>
</evidence>
<name>A0A4R7BCE3_9NEIS</name>
<dbReference type="SUPFAM" id="SSF117070">
    <property type="entry name" value="LEA14-like"/>
    <property type="match status" value="1"/>
</dbReference>
<dbReference type="AlphaFoldDB" id="A0A4R7BCE3"/>